<organism evidence="14 16">
    <name type="scientific">Moritella viscosa</name>
    <dbReference type="NCBI Taxonomy" id="80854"/>
    <lineage>
        <taxon>Bacteria</taxon>
        <taxon>Pseudomonadati</taxon>
        <taxon>Pseudomonadota</taxon>
        <taxon>Gammaproteobacteria</taxon>
        <taxon>Alteromonadales</taxon>
        <taxon>Moritellaceae</taxon>
        <taxon>Moritella</taxon>
    </lineage>
</organism>
<dbReference type="GO" id="GO:0003676">
    <property type="term" value="F:nucleic acid binding"/>
    <property type="evidence" value="ECO:0007669"/>
    <property type="project" value="InterPro"/>
</dbReference>
<feature type="region of interest" description="Disordered" evidence="11">
    <location>
        <begin position="63"/>
        <end position="85"/>
    </location>
</feature>
<keyword evidence="8" id="KW-0255">Endonuclease</keyword>
<evidence type="ECO:0000256" key="6">
    <source>
        <dbReference type="ARBA" id="ARBA00022722"/>
    </source>
</evidence>
<name>A0A090KAZ1_9GAMM</name>
<evidence type="ECO:0000256" key="10">
    <source>
        <dbReference type="ARBA" id="ARBA00022842"/>
    </source>
</evidence>
<proteinExistence type="inferred from homology"/>
<protein>
    <recommendedName>
        <fullName evidence="5">ribonuclease H</fullName>
        <ecNumber evidence="5">3.1.26.4</ecNumber>
    </recommendedName>
</protein>
<dbReference type="RefSeq" id="WP_045111149.1">
    <property type="nucleotide sequence ID" value="NZ_CAWQZC010000033.1"/>
</dbReference>
<dbReference type="Proteomes" id="UP000182660">
    <property type="component" value="Unassembled WGS sequence"/>
</dbReference>
<feature type="domain" description="RNase H type-1" evidence="12">
    <location>
        <begin position="91"/>
        <end position="240"/>
    </location>
</feature>
<dbReference type="PANTHER" id="PTHR10642:SF26">
    <property type="entry name" value="RIBONUCLEASE H1"/>
    <property type="match status" value="1"/>
</dbReference>
<dbReference type="SUPFAM" id="SSF55658">
    <property type="entry name" value="L9 N-domain-like"/>
    <property type="match status" value="1"/>
</dbReference>
<dbReference type="Pfam" id="PF01693">
    <property type="entry name" value="Cauli_VI"/>
    <property type="match status" value="1"/>
</dbReference>
<dbReference type="InterPro" id="IPR002156">
    <property type="entry name" value="RNaseH_domain"/>
</dbReference>
<comment type="similarity">
    <text evidence="3">Belongs to the RNase H family.</text>
</comment>
<dbReference type="Proteomes" id="UP000183794">
    <property type="component" value="Unassembled WGS sequence"/>
</dbReference>
<dbReference type="OrthoDB" id="7845843at2"/>
<dbReference type="GO" id="GO:0043137">
    <property type="term" value="P:DNA replication, removal of RNA primer"/>
    <property type="evidence" value="ECO:0007669"/>
    <property type="project" value="TreeGrafter"/>
</dbReference>
<evidence type="ECO:0000256" key="4">
    <source>
        <dbReference type="ARBA" id="ARBA00011245"/>
    </source>
</evidence>
<dbReference type="GO" id="GO:0004523">
    <property type="term" value="F:RNA-DNA hybrid ribonuclease activity"/>
    <property type="evidence" value="ECO:0007669"/>
    <property type="project" value="UniProtKB-EC"/>
</dbReference>
<reference evidence="13 15" key="2">
    <citation type="submission" date="2016-11" db="EMBL/GenBank/DDBJ databases">
        <authorList>
            <person name="Klemetsen T."/>
        </authorList>
    </citation>
    <scope>NUCLEOTIDE SEQUENCE [LARGE SCALE GENOMIC DNA]</scope>
    <source>
        <strain evidence="13">MT 2528</strain>
    </source>
</reference>
<accession>A0A090KAZ1</accession>
<keyword evidence="15" id="KW-1185">Reference proteome</keyword>
<dbReference type="InterPro" id="IPR011320">
    <property type="entry name" value="RNase_H1_N"/>
</dbReference>
<dbReference type="PATRIC" id="fig|80854.5.peg.3273"/>
<dbReference type="EC" id="3.1.26.4" evidence="5"/>
<dbReference type="InterPro" id="IPR012337">
    <property type="entry name" value="RNaseH-like_sf"/>
</dbReference>
<dbReference type="InterPro" id="IPR036397">
    <property type="entry name" value="RNaseH_sf"/>
</dbReference>
<dbReference type="Pfam" id="PF00075">
    <property type="entry name" value="RNase_H"/>
    <property type="match status" value="1"/>
</dbReference>
<evidence type="ECO:0000256" key="3">
    <source>
        <dbReference type="ARBA" id="ARBA00005300"/>
    </source>
</evidence>
<dbReference type="CDD" id="cd09278">
    <property type="entry name" value="RNase_HI_prokaryote_like"/>
    <property type="match status" value="1"/>
</dbReference>
<dbReference type="HOGENOM" id="CLU_030894_0_4_6"/>
<gene>
    <name evidence="13" type="ORF">MT2528_2967</name>
    <name evidence="14" type="ORF">NVI5450_3164</name>
</gene>
<evidence type="ECO:0000313" key="14">
    <source>
        <dbReference type="EMBL" id="SGZ07238.1"/>
    </source>
</evidence>
<sequence>MSKKHYVVWKGVKTGIFDNWSETKAQIDGRSDAQYMGFPSKEEADQAFASTYTRALMKRSLAKEGTTGSGVKPKATRPAGASKSILSTPPQVADLNIYCDGACSPNPGKSGTGMAVYEKDKLTQLWYGLYEANGTNNSAELNGLLVAFRFAVSHIEQGKTVQVLSDSRYSIDCITKWAKGWKNKGWKRGKNEEIKNLAIIQQCFSLYEQLKSNLIISHVKGHANIEGNELSDRMAVLARSQQEPKLVQYTTSINIAEILAMPSG</sequence>
<dbReference type="EMBL" id="FPLJ01000064">
    <property type="protein sequence ID" value="SGY95301.1"/>
    <property type="molecule type" value="Genomic_DNA"/>
</dbReference>
<dbReference type="PROSITE" id="PS50879">
    <property type="entry name" value="RNASE_H_1"/>
    <property type="match status" value="1"/>
</dbReference>
<dbReference type="InterPro" id="IPR050092">
    <property type="entry name" value="RNase_H"/>
</dbReference>
<dbReference type="STRING" id="80854.MVIS_3091"/>
<dbReference type="InterPro" id="IPR017067">
    <property type="entry name" value="RNase_H1_euk"/>
</dbReference>
<dbReference type="PANTHER" id="PTHR10642">
    <property type="entry name" value="RIBONUCLEASE H1"/>
    <property type="match status" value="1"/>
</dbReference>
<dbReference type="AlphaFoldDB" id="A0A090KAZ1"/>
<reference evidence="14 16" key="1">
    <citation type="submission" date="2016-11" db="EMBL/GenBank/DDBJ databases">
        <authorList>
            <person name="Jaros S."/>
            <person name="Januszkiewicz K."/>
            <person name="Wedrychowicz H."/>
        </authorList>
    </citation>
    <scope>NUCLEOTIDE SEQUENCE [LARGE SCALE GENOMIC DNA]</scope>
    <source>
        <strain evidence="14">NVI 5450</strain>
    </source>
</reference>
<keyword evidence="7" id="KW-0479">Metal-binding</keyword>
<evidence type="ECO:0000256" key="5">
    <source>
        <dbReference type="ARBA" id="ARBA00012180"/>
    </source>
</evidence>
<dbReference type="SUPFAM" id="SSF53098">
    <property type="entry name" value="Ribonuclease H-like"/>
    <property type="match status" value="1"/>
</dbReference>
<dbReference type="Gene3D" id="3.40.970.10">
    <property type="entry name" value="Ribonuclease H1, N-terminal domain"/>
    <property type="match status" value="1"/>
</dbReference>
<evidence type="ECO:0000256" key="2">
    <source>
        <dbReference type="ARBA" id="ARBA00001946"/>
    </source>
</evidence>
<comment type="subunit">
    <text evidence="4">Monomer.</text>
</comment>
<dbReference type="KEGG" id="mvs:MVIS_3091"/>
<keyword evidence="10" id="KW-0460">Magnesium</keyword>
<evidence type="ECO:0000313" key="13">
    <source>
        <dbReference type="EMBL" id="SGY95301.1"/>
    </source>
</evidence>
<evidence type="ECO:0000313" key="15">
    <source>
        <dbReference type="Proteomes" id="UP000182660"/>
    </source>
</evidence>
<dbReference type="InterPro" id="IPR009027">
    <property type="entry name" value="Ribosomal_bL9/RNase_H1_N"/>
</dbReference>
<dbReference type="InterPro" id="IPR022892">
    <property type="entry name" value="RNaseHI"/>
</dbReference>
<dbReference type="PIRSF" id="PIRSF036852">
    <property type="entry name" value="Ribonuclease_H1_euk"/>
    <property type="match status" value="1"/>
</dbReference>
<dbReference type="EMBL" id="FPLD01000085">
    <property type="protein sequence ID" value="SGZ07238.1"/>
    <property type="molecule type" value="Genomic_DNA"/>
</dbReference>
<keyword evidence="6" id="KW-0540">Nuclease</keyword>
<evidence type="ECO:0000256" key="11">
    <source>
        <dbReference type="SAM" id="MobiDB-lite"/>
    </source>
</evidence>
<comment type="catalytic activity">
    <reaction evidence="1">
        <text>Endonucleolytic cleavage to 5'-phosphomonoester.</text>
        <dbReference type="EC" id="3.1.26.4"/>
    </reaction>
</comment>
<dbReference type="GO" id="GO:0000287">
    <property type="term" value="F:magnesium ion binding"/>
    <property type="evidence" value="ECO:0007669"/>
    <property type="project" value="InterPro"/>
</dbReference>
<evidence type="ECO:0000313" key="16">
    <source>
        <dbReference type="Proteomes" id="UP000183794"/>
    </source>
</evidence>
<evidence type="ECO:0000256" key="8">
    <source>
        <dbReference type="ARBA" id="ARBA00022759"/>
    </source>
</evidence>
<evidence type="ECO:0000256" key="9">
    <source>
        <dbReference type="ARBA" id="ARBA00022801"/>
    </source>
</evidence>
<evidence type="ECO:0000256" key="7">
    <source>
        <dbReference type="ARBA" id="ARBA00022723"/>
    </source>
</evidence>
<dbReference type="InterPro" id="IPR037056">
    <property type="entry name" value="RNase_H1_N_sf"/>
</dbReference>
<evidence type="ECO:0000259" key="12">
    <source>
        <dbReference type="PROSITE" id="PS50879"/>
    </source>
</evidence>
<dbReference type="GeneID" id="61296799"/>
<evidence type="ECO:0000256" key="1">
    <source>
        <dbReference type="ARBA" id="ARBA00000077"/>
    </source>
</evidence>
<keyword evidence="9" id="KW-0378">Hydrolase</keyword>
<comment type="cofactor">
    <cofactor evidence="2">
        <name>Mg(2+)</name>
        <dbReference type="ChEBI" id="CHEBI:18420"/>
    </cofactor>
</comment>
<dbReference type="Gene3D" id="3.30.420.10">
    <property type="entry name" value="Ribonuclease H-like superfamily/Ribonuclease H"/>
    <property type="match status" value="1"/>
</dbReference>